<feature type="compositionally biased region" description="Low complexity" evidence="1">
    <location>
        <begin position="136"/>
        <end position="145"/>
    </location>
</feature>
<proteinExistence type="predicted"/>
<feature type="compositionally biased region" description="Low complexity" evidence="1">
    <location>
        <begin position="48"/>
        <end position="77"/>
    </location>
</feature>
<dbReference type="EMBL" id="JABSTU010000004">
    <property type="protein sequence ID" value="KAH8033250.1"/>
    <property type="molecule type" value="Genomic_DNA"/>
</dbReference>
<dbReference type="AlphaFoldDB" id="A0A9J6EG34"/>
<gene>
    <name evidence="2" type="ORF">HPB51_008649</name>
</gene>
<dbReference type="Proteomes" id="UP000821866">
    <property type="component" value="Chromosome 2"/>
</dbReference>
<evidence type="ECO:0000313" key="3">
    <source>
        <dbReference type="Proteomes" id="UP000821866"/>
    </source>
</evidence>
<accession>A0A9J6EG34</accession>
<evidence type="ECO:0000256" key="1">
    <source>
        <dbReference type="SAM" id="MobiDB-lite"/>
    </source>
</evidence>
<keyword evidence="3" id="KW-1185">Reference proteome</keyword>
<feature type="compositionally biased region" description="Low complexity" evidence="1">
    <location>
        <begin position="220"/>
        <end position="231"/>
    </location>
</feature>
<organism evidence="2 3">
    <name type="scientific">Rhipicephalus microplus</name>
    <name type="common">Cattle tick</name>
    <name type="synonym">Boophilus microplus</name>
    <dbReference type="NCBI Taxonomy" id="6941"/>
    <lineage>
        <taxon>Eukaryota</taxon>
        <taxon>Metazoa</taxon>
        <taxon>Ecdysozoa</taxon>
        <taxon>Arthropoda</taxon>
        <taxon>Chelicerata</taxon>
        <taxon>Arachnida</taxon>
        <taxon>Acari</taxon>
        <taxon>Parasitiformes</taxon>
        <taxon>Ixodida</taxon>
        <taxon>Ixodoidea</taxon>
        <taxon>Ixodidae</taxon>
        <taxon>Rhipicephalinae</taxon>
        <taxon>Rhipicephalus</taxon>
        <taxon>Boophilus</taxon>
    </lineage>
</organism>
<evidence type="ECO:0000313" key="2">
    <source>
        <dbReference type="EMBL" id="KAH8033250.1"/>
    </source>
</evidence>
<protein>
    <submittedName>
        <fullName evidence="2">Uncharacterized protein</fullName>
    </submittedName>
</protein>
<reference evidence="2" key="2">
    <citation type="submission" date="2021-09" db="EMBL/GenBank/DDBJ databases">
        <authorList>
            <person name="Jia N."/>
            <person name="Wang J."/>
            <person name="Shi W."/>
            <person name="Du L."/>
            <person name="Sun Y."/>
            <person name="Zhan W."/>
            <person name="Jiang J."/>
            <person name="Wang Q."/>
            <person name="Zhang B."/>
            <person name="Ji P."/>
            <person name="Sakyi L.B."/>
            <person name="Cui X."/>
            <person name="Yuan T."/>
            <person name="Jiang B."/>
            <person name="Yang W."/>
            <person name="Lam T.T.-Y."/>
            <person name="Chang Q."/>
            <person name="Ding S."/>
            <person name="Wang X."/>
            <person name="Zhu J."/>
            <person name="Ruan X."/>
            <person name="Zhao L."/>
            <person name="Wei J."/>
            <person name="Que T."/>
            <person name="Du C."/>
            <person name="Cheng J."/>
            <person name="Dai P."/>
            <person name="Han X."/>
            <person name="Huang E."/>
            <person name="Gao Y."/>
            <person name="Liu J."/>
            <person name="Shao H."/>
            <person name="Ye R."/>
            <person name="Li L."/>
            <person name="Wei W."/>
            <person name="Wang X."/>
            <person name="Wang C."/>
            <person name="Huo Q."/>
            <person name="Li W."/>
            <person name="Guo W."/>
            <person name="Chen H."/>
            <person name="Chen S."/>
            <person name="Zhou L."/>
            <person name="Zhou L."/>
            <person name="Ni X."/>
            <person name="Tian J."/>
            <person name="Zhou Y."/>
            <person name="Sheng Y."/>
            <person name="Liu T."/>
            <person name="Pan Y."/>
            <person name="Xia L."/>
            <person name="Li J."/>
            <person name="Zhao F."/>
            <person name="Cao W."/>
        </authorList>
    </citation>
    <scope>NUCLEOTIDE SEQUENCE</scope>
    <source>
        <strain evidence="2">Rmic-2018</strain>
        <tissue evidence="2">Larvae</tissue>
    </source>
</reference>
<reference evidence="2" key="1">
    <citation type="journal article" date="2020" name="Cell">
        <title>Large-Scale Comparative Analyses of Tick Genomes Elucidate Their Genetic Diversity and Vector Capacities.</title>
        <authorList>
            <consortium name="Tick Genome and Microbiome Consortium (TIGMIC)"/>
            <person name="Jia N."/>
            <person name="Wang J."/>
            <person name="Shi W."/>
            <person name="Du L."/>
            <person name="Sun Y."/>
            <person name="Zhan W."/>
            <person name="Jiang J.F."/>
            <person name="Wang Q."/>
            <person name="Zhang B."/>
            <person name="Ji P."/>
            <person name="Bell-Sakyi L."/>
            <person name="Cui X.M."/>
            <person name="Yuan T.T."/>
            <person name="Jiang B.G."/>
            <person name="Yang W.F."/>
            <person name="Lam T.T."/>
            <person name="Chang Q.C."/>
            <person name="Ding S.J."/>
            <person name="Wang X.J."/>
            <person name="Zhu J.G."/>
            <person name="Ruan X.D."/>
            <person name="Zhao L."/>
            <person name="Wei J.T."/>
            <person name="Ye R.Z."/>
            <person name="Que T.C."/>
            <person name="Du C.H."/>
            <person name="Zhou Y.H."/>
            <person name="Cheng J.X."/>
            <person name="Dai P.F."/>
            <person name="Guo W.B."/>
            <person name="Han X.H."/>
            <person name="Huang E.J."/>
            <person name="Li L.F."/>
            <person name="Wei W."/>
            <person name="Gao Y.C."/>
            <person name="Liu J.Z."/>
            <person name="Shao H.Z."/>
            <person name="Wang X."/>
            <person name="Wang C.C."/>
            <person name="Yang T.C."/>
            <person name="Huo Q.B."/>
            <person name="Li W."/>
            <person name="Chen H.Y."/>
            <person name="Chen S.E."/>
            <person name="Zhou L.G."/>
            <person name="Ni X.B."/>
            <person name="Tian J.H."/>
            <person name="Sheng Y."/>
            <person name="Liu T."/>
            <person name="Pan Y.S."/>
            <person name="Xia L.Y."/>
            <person name="Li J."/>
            <person name="Zhao F."/>
            <person name="Cao W.C."/>
        </authorList>
    </citation>
    <scope>NUCLEOTIDE SEQUENCE</scope>
    <source>
        <strain evidence="2">Rmic-2018</strain>
    </source>
</reference>
<sequence>MCGCEAGSNDDDQLAEIQNRKSMKVALKATNSDSDEDIDHSVPASSASGSNVDGDDPVSSSGPSTERPTTPVSPLPVSEVLVLPPGSLPPPSVTDSTPVTALYTVGFVTESCPVAPTADSPMTYEPANPPSDFSGTTTKPPTRTVTTAYNAPGQQGLQQLVCTTTTTQGVNQNAALRACCSSPHLQGNYTTTGSKSGLITGSAPPLRDIPLNKSRTCQWPSPGNASAPAPNTTKPGHDLTRHPAGTYTW</sequence>
<feature type="region of interest" description="Disordered" evidence="1">
    <location>
        <begin position="25"/>
        <end position="77"/>
    </location>
</feature>
<name>A0A9J6EG34_RHIMP</name>
<comment type="caution">
    <text evidence="2">The sequence shown here is derived from an EMBL/GenBank/DDBJ whole genome shotgun (WGS) entry which is preliminary data.</text>
</comment>
<feature type="region of interest" description="Disordered" evidence="1">
    <location>
        <begin position="191"/>
        <end position="249"/>
    </location>
</feature>
<feature type="region of interest" description="Disordered" evidence="1">
    <location>
        <begin position="118"/>
        <end position="145"/>
    </location>
</feature>